<gene>
    <name evidence="2" type="ORF">AVEN_105502_1</name>
</gene>
<dbReference type="AlphaFoldDB" id="A0A4Y2GJ26"/>
<accession>A0A4Y2GJ26</accession>
<organism evidence="2 3">
    <name type="scientific">Araneus ventricosus</name>
    <name type="common">Orbweaver spider</name>
    <name type="synonym">Epeira ventricosa</name>
    <dbReference type="NCBI Taxonomy" id="182803"/>
    <lineage>
        <taxon>Eukaryota</taxon>
        <taxon>Metazoa</taxon>
        <taxon>Ecdysozoa</taxon>
        <taxon>Arthropoda</taxon>
        <taxon>Chelicerata</taxon>
        <taxon>Arachnida</taxon>
        <taxon>Araneae</taxon>
        <taxon>Araneomorphae</taxon>
        <taxon>Entelegynae</taxon>
        <taxon>Araneoidea</taxon>
        <taxon>Araneidae</taxon>
        <taxon>Araneus</taxon>
    </lineage>
</organism>
<reference evidence="2 3" key="1">
    <citation type="journal article" date="2019" name="Sci. Rep.">
        <title>Orb-weaving spider Araneus ventricosus genome elucidates the spidroin gene catalogue.</title>
        <authorList>
            <person name="Kono N."/>
            <person name="Nakamura H."/>
            <person name="Ohtoshi R."/>
            <person name="Moran D.A.P."/>
            <person name="Shinohara A."/>
            <person name="Yoshida Y."/>
            <person name="Fujiwara M."/>
            <person name="Mori M."/>
            <person name="Tomita M."/>
            <person name="Arakawa K."/>
        </authorList>
    </citation>
    <scope>NUCLEOTIDE SEQUENCE [LARGE SCALE GENOMIC DNA]</scope>
</reference>
<feature type="region of interest" description="Disordered" evidence="1">
    <location>
        <begin position="1"/>
        <end position="25"/>
    </location>
</feature>
<dbReference type="Proteomes" id="UP000499080">
    <property type="component" value="Unassembled WGS sequence"/>
</dbReference>
<feature type="compositionally biased region" description="Basic and acidic residues" evidence="1">
    <location>
        <begin position="1"/>
        <end position="10"/>
    </location>
</feature>
<feature type="compositionally biased region" description="Polar residues" evidence="1">
    <location>
        <begin position="15"/>
        <end position="25"/>
    </location>
</feature>
<feature type="region of interest" description="Disordered" evidence="1">
    <location>
        <begin position="65"/>
        <end position="89"/>
    </location>
</feature>
<keyword evidence="3" id="KW-1185">Reference proteome</keyword>
<comment type="caution">
    <text evidence="2">The sequence shown here is derived from an EMBL/GenBank/DDBJ whole genome shotgun (WGS) entry which is preliminary data.</text>
</comment>
<dbReference type="EMBL" id="BGPR01001426">
    <property type="protein sequence ID" value="GBM53620.1"/>
    <property type="molecule type" value="Genomic_DNA"/>
</dbReference>
<protein>
    <submittedName>
        <fullName evidence="2">Uncharacterized protein</fullName>
    </submittedName>
</protein>
<evidence type="ECO:0000313" key="3">
    <source>
        <dbReference type="Proteomes" id="UP000499080"/>
    </source>
</evidence>
<feature type="compositionally biased region" description="Polar residues" evidence="1">
    <location>
        <begin position="65"/>
        <end position="75"/>
    </location>
</feature>
<proteinExistence type="predicted"/>
<feature type="region of interest" description="Disordered" evidence="1">
    <location>
        <begin position="102"/>
        <end position="123"/>
    </location>
</feature>
<evidence type="ECO:0000256" key="1">
    <source>
        <dbReference type="SAM" id="MobiDB-lite"/>
    </source>
</evidence>
<name>A0A4Y2GJ26_ARAVE</name>
<sequence>MNRARSDRIPAHLPSGTSHFGKQTQLPFEPRGYLIHRNDICYRDLTPCLRLRGHGQEWVRAADYSTTQRQHSQGNRPDILGTSDQSLQTRGLHCQRQAITRSHHSLEHHRPSLGHSHPTPLGH</sequence>
<evidence type="ECO:0000313" key="2">
    <source>
        <dbReference type="EMBL" id="GBM53620.1"/>
    </source>
</evidence>